<dbReference type="PANTHER" id="PTHR12521:SF0">
    <property type="entry name" value="ADP-RIBOSE GLYCOHYDROLASE OARD1"/>
    <property type="match status" value="1"/>
</dbReference>
<dbReference type="STRING" id="653733.Selin_0446"/>
<dbReference type="RefSeq" id="WP_013505088.1">
    <property type="nucleotide sequence ID" value="NC_014836.1"/>
</dbReference>
<dbReference type="OrthoDB" id="9780211at2"/>
<dbReference type="InParanoid" id="E6W073"/>
<dbReference type="KEGG" id="din:Selin_0446"/>
<organism evidence="1 2">
    <name type="scientific">Desulfurispirillum indicum (strain ATCC BAA-1389 / DSM 22839 / S5)</name>
    <dbReference type="NCBI Taxonomy" id="653733"/>
    <lineage>
        <taxon>Bacteria</taxon>
        <taxon>Pseudomonadati</taxon>
        <taxon>Chrysiogenota</taxon>
        <taxon>Chrysiogenia</taxon>
        <taxon>Chrysiogenales</taxon>
        <taxon>Chrysiogenaceae</taxon>
        <taxon>Desulfurispirillum</taxon>
    </lineage>
</organism>
<dbReference type="AlphaFoldDB" id="E6W073"/>
<evidence type="ECO:0000313" key="1">
    <source>
        <dbReference type="EMBL" id="ADU65199.1"/>
    </source>
</evidence>
<protein>
    <recommendedName>
        <fullName evidence="3">ADP-ribose-binding protein</fullName>
    </recommendedName>
</protein>
<evidence type="ECO:0008006" key="3">
    <source>
        <dbReference type="Google" id="ProtNLM"/>
    </source>
</evidence>
<dbReference type="GO" id="GO:0140291">
    <property type="term" value="P:peptidyl-glutamate ADP-deribosylation"/>
    <property type="evidence" value="ECO:0007669"/>
    <property type="project" value="TreeGrafter"/>
</dbReference>
<accession>E6W073</accession>
<evidence type="ECO:0000313" key="2">
    <source>
        <dbReference type="Proteomes" id="UP000002572"/>
    </source>
</evidence>
<name>E6W073_DESIS</name>
<dbReference type="SUPFAM" id="SSF52949">
    <property type="entry name" value="Macro domain-like"/>
    <property type="match status" value="1"/>
</dbReference>
<dbReference type="PANTHER" id="PTHR12521">
    <property type="entry name" value="PROTEIN C6ORF130"/>
    <property type="match status" value="1"/>
</dbReference>
<dbReference type="HOGENOM" id="CLU_1840577_0_0_0"/>
<gene>
    <name evidence="1" type="ordered locus">Selin_0446</name>
</gene>
<dbReference type="EMBL" id="CP002432">
    <property type="protein sequence ID" value="ADU65199.1"/>
    <property type="molecule type" value="Genomic_DNA"/>
</dbReference>
<dbReference type="Gene3D" id="3.40.220.10">
    <property type="entry name" value="Leucine Aminopeptidase, subunit E, domain 1"/>
    <property type="match status" value="1"/>
</dbReference>
<dbReference type="Proteomes" id="UP000002572">
    <property type="component" value="Chromosome"/>
</dbReference>
<proteinExistence type="predicted"/>
<keyword evidence="2" id="KW-1185">Reference proteome</keyword>
<dbReference type="eggNOG" id="ENOG5032TUD">
    <property type="taxonomic scope" value="Bacteria"/>
</dbReference>
<dbReference type="InterPro" id="IPR043472">
    <property type="entry name" value="Macro_dom-like"/>
</dbReference>
<sequence length="151" mass="16831">MRMVSGNLWDYLEQCPVVITTGGQLNRRGHCSMPRGCAAQARQRFPHLPAQLGALIRQHGNHVFVLDHQIIAFPIENGPMEPPDLGILKRSTRELVELTDQHQWPQVVLPRPGCGSGGLEWPVVRSILERSLDSRFLIVDSQNPADTGETP</sequence>
<reference evidence="1 2" key="1">
    <citation type="submission" date="2010-12" db="EMBL/GenBank/DDBJ databases">
        <title>Complete sequence of Desulfurispirillum indicum S5.</title>
        <authorList>
            <consortium name="US DOE Joint Genome Institute"/>
            <person name="Lucas S."/>
            <person name="Copeland A."/>
            <person name="Lapidus A."/>
            <person name="Cheng J.-F."/>
            <person name="Goodwin L."/>
            <person name="Pitluck S."/>
            <person name="Chertkov O."/>
            <person name="Held B."/>
            <person name="Detter J.C."/>
            <person name="Han C."/>
            <person name="Tapia R."/>
            <person name="Land M."/>
            <person name="Hauser L."/>
            <person name="Kyrpides N."/>
            <person name="Ivanova N."/>
            <person name="Mikhailova N."/>
            <person name="Haggblom M."/>
            <person name="Rauschenbach I."/>
            <person name="Bini E."/>
            <person name="Woyke T."/>
        </authorList>
    </citation>
    <scope>NUCLEOTIDE SEQUENCE [LARGE SCALE GENOMIC DNA]</scope>
    <source>
        <strain evidence="2">ATCC BAA-1389 / DSM 22839 / S5</strain>
    </source>
</reference>
<dbReference type="InterPro" id="IPR050892">
    <property type="entry name" value="ADP-ribose_metab_enzymes"/>
</dbReference>